<reference evidence="6 7" key="1">
    <citation type="journal article" date="2011" name="ISME J.">
        <title>Community ecology of hot spring cyanobacterial mats: predominant populations and their functional potential.</title>
        <authorList>
            <person name="Klatt C.G."/>
            <person name="Wood J.M."/>
            <person name="Rusch D.B."/>
            <person name="Bateson M.M."/>
            <person name="Hamamura N."/>
            <person name="Heidelberg J.F."/>
            <person name="Grossman A.R."/>
            <person name="Bhaya D."/>
            <person name="Cohan F.M."/>
            <person name="Kuhl M."/>
            <person name="Bryant D.A."/>
            <person name="Ward D.M."/>
        </authorList>
    </citation>
    <scope>NUCLEOTIDE SEQUENCE [LARGE SCALE GENOMIC DNA]</scope>
    <source>
        <strain evidence="6">OS</strain>
    </source>
</reference>
<dbReference type="CDD" id="cd01854">
    <property type="entry name" value="YjeQ_EngC"/>
    <property type="match status" value="1"/>
</dbReference>
<evidence type="ECO:0000259" key="4">
    <source>
        <dbReference type="PROSITE" id="PS50936"/>
    </source>
</evidence>
<dbReference type="HAMAP" id="MF_01820">
    <property type="entry name" value="GTPase_RsgA"/>
    <property type="match status" value="1"/>
</dbReference>
<keyword evidence="3" id="KW-0963">Cytoplasm</keyword>
<feature type="binding site" evidence="3">
    <location>
        <position position="293"/>
    </location>
    <ligand>
        <name>Zn(2+)</name>
        <dbReference type="ChEBI" id="CHEBI:29105"/>
    </ligand>
</feature>
<comment type="function">
    <text evidence="3">One of several proteins that assist in the late maturation steps of the functional core of the 30S ribosomal subunit. Helps release RbfA from mature subunits. May play a role in the assembly of ribosomal proteins into the subunit. Circularly permuted GTPase that catalyzes slow GTP hydrolysis, GTPase activity is stimulated by the 30S ribosomal subunit.</text>
</comment>
<dbReference type="Proteomes" id="UP000266389">
    <property type="component" value="Unassembled WGS sequence"/>
</dbReference>
<dbReference type="Pfam" id="PF03193">
    <property type="entry name" value="RsgA_GTPase"/>
    <property type="match status" value="1"/>
</dbReference>
<feature type="binding site" evidence="3">
    <location>
        <begin position="156"/>
        <end position="159"/>
    </location>
    <ligand>
        <name>GTP</name>
        <dbReference type="ChEBI" id="CHEBI:37565"/>
    </ligand>
</feature>
<evidence type="ECO:0000313" key="6">
    <source>
        <dbReference type="EMBL" id="RFM23039.1"/>
    </source>
</evidence>
<feature type="binding site" evidence="3">
    <location>
        <begin position="207"/>
        <end position="215"/>
    </location>
    <ligand>
        <name>GTP</name>
        <dbReference type="ChEBI" id="CHEBI:37565"/>
    </ligand>
</feature>
<dbReference type="InterPro" id="IPR027417">
    <property type="entry name" value="P-loop_NTPase"/>
</dbReference>
<dbReference type="GO" id="GO:0005525">
    <property type="term" value="F:GTP binding"/>
    <property type="evidence" value="ECO:0007669"/>
    <property type="project" value="UniProtKB-UniRule"/>
</dbReference>
<keyword evidence="3" id="KW-0479">Metal-binding</keyword>
<evidence type="ECO:0000313" key="7">
    <source>
        <dbReference type="Proteomes" id="UP000266389"/>
    </source>
</evidence>
<evidence type="ECO:0000256" key="3">
    <source>
        <dbReference type="HAMAP-Rule" id="MF_01820"/>
    </source>
</evidence>
<dbReference type="GO" id="GO:0019843">
    <property type="term" value="F:rRNA binding"/>
    <property type="evidence" value="ECO:0007669"/>
    <property type="project" value="UniProtKB-KW"/>
</dbReference>
<keyword evidence="3" id="KW-0862">Zinc</keyword>
<dbReference type="PROSITE" id="PS51721">
    <property type="entry name" value="G_CP"/>
    <property type="match status" value="1"/>
</dbReference>
<feature type="domain" description="CP-type G" evidence="5">
    <location>
        <begin position="107"/>
        <end position="269"/>
    </location>
</feature>
<keyword evidence="1 3" id="KW-0547">Nucleotide-binding</keyword>
<keyword evidence="2 3" id="KW-0342">GTP-binding</keyword>
<evidence type="ECO:0000256" key="2">
    <source>
        <dbReference type="ARBA" id="ARBA00023134"/>
    </source>
</evidence>
<keyword evidence="3" id="KW-0378">Hydrolase</keyword>
<comment type="subcellular location">
    <subcellularLocation>
        <location evidence="3">Cytoplasm</location>
    </subcellularLocation>
</comment>
<protein>
    <recommendedName>
        <fullName evidence="3">Small ribosomal subunit biogenesis GTPase RsgA</fullName>
        <ecNumber evidence="3">3.6.1.-</ecNumber>
    </recommendedName>
</protein>
<dbReference type="AlphaFoldDB" id="A0A395LWL7"/>
<organism evidence="6 7">
    <name type="scientific">Candidatus Thermochlorobacter aerophilus</name>
    <dbReference type="NCBI Taxonomy" id="1868324"/>
    <lineage>
        <taxon>Bacteria</taxon>
        <taxon>Pseudomonadati</taxon>
        <taxon>Chlorobiota</taxon>
        <taxon>Chlorobiia</taxon>
        <taxon>Chlorobiales</taxon>
        <taxon>Candidatus Thermochlorobacteriaceae</taxon>
        <taxon>Candidatus Thermochlorobacter</taxon>
    </lineage>
</organism>
<dbReference type="InterPro" id="IPR004881">
    <property type="entry name" value="Ribosome_biogen_GTPase_RsgA"/>
</dbReference>
<dbReference type="InterPro" id="IPR010914">
    <property type="entry name" value="RsgA_GTPase_dom"/>
</dbReference>
<proteinExistence type="inferred from homology"/>
<dbReference type="PANTHER" id="PTHR32120">
    <property type="entry name" value="SMALL RIBOSOMAL SUBUNIT BIOGENESIS GTPASE RSGA"/>
    <property type="match status" value="1"/>
</dbReference>
<keyword evidence="3" id="KW-0694">RNA-binding</keyword>
<dbReference type="InterPro" id="IPR030378">
    <property type="entry name" value="G_CP_dom"/>
</dbReference>
<dbReference type="NCBIfam" id="TIGR00157">
    <property type="entry name" value="ribosome small subunit-dependent GTPase A"/>
    <property type="match status" value="1"/>
</dbReference>
<dbReference type="EC" id="3.6.1.-" evidence="3"/>
<dbReference type="GO" id="GO:0005737">
    <property type="term" value="C:cytoplasm"/>
    <property type="evidence" value="ECO:0007669"/>
    <property type="project" value="UniProtKB-SubCell"/>
</dbReference>
<keyword evidence="3" id="KW-0699">rRNA-binding</keyword>
<accession>A0A395LWL7</accession>
<comment type="similarity">
    <text evidence="3">Belongs to the TRAFAC class YlqF/YawG GTPase family. RsgA subfamily.</text>
</comment>
<gene>
    <name evidence="3 6" type="primary">rsgA</name>
    <name evidence="6" type="ORF">D0433_13445</name>
</gene>
<dbReference type="EMBL" id="PHFL01000071">
    <property type="protein sequence ID" value="RFM23039.1"/>
    <property type="molecule type" value="Genomic_DNA"/>
</dbReference>
<feature type="domain" description="EngC GTPase" evidence="4">
    <location>
        <begin position="116"/>
        <end position="267"/>
    </location>
</feature>
<name>A0A395LWL7_9BACT</name>
<dbReference type="PROSITE" id="PS50936">
    <property type="entry name" value="ENGC_GTPASE"/>
    <property type="match status" value="1"/>
</dbReference>
<sequence>MAKKLSPPLRRKNFVTFDENDWHGVIYGVQGPYYLVHTPQGETYTCKTLRTTLSENPNSTLAVVGDRVRFRPLEERNDVALHNGIITFVEKRRSVLSRNRERRRNRSGETEHVIASNIDQLVIVTSITDPPFRPKLVDRYLAFAEFERLAALLVLNKVDLDAEHLAPSLLKLYNELGYDTLAISAKTGEGIEQLRSKLIGKTSVLSGHSGVGKTTLINQLTGSSLPTGELSEKTRKGAHTTSNAIMLVVSEPHSGEYGYVIDTPGIREFSLEGIAQEELRHLFVEFRKYAPNCTFSSCTHTTEPDCAVRAAVEHGDISPMRYESYLTLFAEAKKI</sequence>
<evidence type="ECO:0000259" key="5">
    <source>
        <dbReference type="PROSITE" id="PS51721"/>
    </source>
</evidence>
<dbReference type="PANTHER" id="PTHR32120:SF11">
    <property type="entry name" value="SMALL RIBOSOMAL SUBUNIT BIOGENESIS GTPASE RSGA 1, MITOCHONDRIAL-RELATED"/>
    <property type="match status" value="1"/>
</dbReference>
<comment type="subunit">
    <text evidence="3">Monomer. Associates with 30S ribosomal subunit, binds 16S rRNA.</text>
</comment>
<dbReference type="Gene3D" id="3.40.50.300">
    <property type="entry name" value="P-loop containing nucleotide triphosphate hydrolases"/>
    <property type="match status" value="1"/>
</dbReference>
<comment type="caution">
    <text evidence="6">The sequence shown here is derived from an EMBL/GenBank/DDBJ whole genome shotgun (WGS) entry which is preliminary data.</text>
</comment>
<dbReference type="GO" id="GO:0046872">
    <property type="term" value="F:metal ion binding"/>
    <property type="evidence" value="ECO:0007669"/>
    <property type="project" value="UniProtKB-KW"/>
</dbReference>
<dbReference type="Gene3D" id="1.10.40.50">
    <property type="entry name" value="Probable gtpase engc, domain 3"/>
    <property type="match status" value="1"/>
</dbReference>
<keyword evidence="3" id="KW-0690">Ribosome biogenesis</keyword>
<evidence type="ECO:0000256" key="1">
    <source>
        <dbReference type="ARBA" id="ARBA00022741"/>
    </source>
</evidence>
<feature type="binding site" evidence="3">
    <location>
        <position position="306"/>
    </location>
    <ligand>
        <name>Zn(2+)</name>
        <dbReference type="ChEBI" id="CHEBI:29105"/>
    </ligand>
</feature>
<dbReference type="GO" id="GO:0003924">
    <property type="term" value="F:GTPase activity"/>
    <property type="evidence" value="ECO:0007669"/>
    <property type="project" value="UniProtKB-UniRule"/>
</dbReference>
<dbReference type="GO" id="GO:0042274">
    <property type="term" value="P:ribosomal small subunit biogenesis"/>
    <property type="evidence" value="ECO:0007669"/>
    <property type="project" value="UniProtKB-UniRule"/>
</dbReference>
<dbReference type="SUPFAM" id="SSF52540">
    <property type="entry name" value="P-loop containing nucleoside triphosphate hydrolases"/>
    <property type="match status" value="1"/>
</dbReference>
<feature type="binding site" evidence="3">
    <location>
        <position position="298"/>
    </location>
    <ligand>
        <name>Zn(2+)</name>
        <dbReference type="ChEBI" id="CHEBI:29105"/>
    </ligand>
</feature>
<comment type="cofactor">
    <cofactor evidence="3">
        <name>Zn(2+)</name>
        <dbReference type="ChEBI" id="CHEBI:29105"/>
    </cofactor>
    <text evidence="3">Binds 1 zinc ion per subunit.</text>
</comment>
<feature type="binding site" evidence="3">
    <location>
        <position position="300"/>
    </location>
    <ligand>
        <name>Zn(2+)</name>
        <dbReference type="ChEBI" id="CHEBI:29105"/>
    </ligand>
</feature>